<evidence type="ECO:0000313" key="2">
    <source>
        <dbReference type="EMBL" id="PRX44434.1"/>
    </source>
</evidence>
<keyword evidence="1" id="KW-0732">Signal</keyword>
<dbReference type="AlphaFoldDB" id="A0A2T0LMZ5"/>
<evidence type="ECO:0000256" key="1">
    <source>
        <dbReference type="SAM" id="SignalP"/>
    </source>
</evidence>
<evidence type="ECO:0000313" key="3">
    <source>
        <dbReference type="Proteomes" id="UP000238312"/>
    </source>
</evidence>
<feature type="signal peptide" evidence="1">
    <location>
        <begin position="1"/>
        <end position="31"/>
    </location>
</feature>
<comment type="caution">
    <text evidence="2">The sequence shown here is derived from an EMBL/GenBank/DDBJ whole genome shotgun (WGS) entry which is preliminary data.</text>
</comment>
<name>A0A2T0LMZ5_9ACTN</name>
<dbReference type="RefSeq" id="WP_146178738.1">
    <property type="nucleotide sequence ID" value="NZ_PVNG01000051.1"/>
</dbReference>
<dbReference type="Proteomes" id="UP000238312">
    <property type="component" value="Unassembled WGS sequence"/>
</dbReference>
<organism evidence="2 3">
    <name type="scientific">Nonomuraea fuscirosea</name>
    <dbReference type="NCBI Taxonomy" id="1291556"/>
    <lineage>
        <taxon>Bacteria</taxon>
        <taxon>Bacillati</taxon>
        <taxon>Actinomycetota</taxon>
        <taxon>Actinomycetes</taxon>
        <taxon>Streptosporangiales</taxon>
        <taxon>Streptosporangiaceae</taxon>
        <taxon>Nonomuraea</taxon>
    </lineage>
</organism>
<proteinExistence type="predicted"/>
<accession>A0A2T0LMZ5</accession>
<dbReference type="OrthoDB" id="3700610at2"/>
<evidence type="ECO:0008006" key="4">
    <source>
        <dbReference type="Google" id="ProtNLM"/>
    </source>
</evidence>
<protein>
    <recommendedName>
        <fullName evidence="4">Secreted protein</fullName>
    </recommendedName>
</protein>
<reference evidence="2 3" key="1">
    <citation type="submission" date="2018-03" db="EMBL/GenBank/DDBJ databases">
        <title>Genomic Encyclopedia of Type Strains, Phase III (KMG-III): the genomes of soil and plant-associated and newly described type strains.</title>
        <authorList>
            <person name="Whitman W."/>
        </authorList>
    </citation>
    <scope>NUCLEOTIDE SEQUENCE [LARGE SCALE GENOMIC DNA]</scope>
    <source>
        <strain evidence="2 3">CGMCC 4.7104</strain>
    </source>
</reference>
<feature type="chain" id="PRO_5015696611" description="Secreted protein" evidence="1">
    <location>
        <begin position="32"/>
        <end position="110"/>
    </location>
</feature>
<dbReference type="EMBL" id="PVNG01000051">
    <property type="protein sequence ID" value="PRX44434.1"/>
    <property type="molecule type" value="Genomic_DNA"/>
</dbReference>
<keyword evidence="3" id="KW-1185">Reference proteome</keyword>
<gene>
    <name evidence="2" type="ORF">B0I32_15121</name>
</gene>
<sequence length="110" mass="11810">MKIFKKMMIVASMAGLATSATIALAPSSAYAEVWNCAANVDVAENKGESYCVSGYGSYHVRVECNSAHWPYTRTIDGPIVYKPNNTIGATSTQYGTPNGCHVTKAWTVVL</sequence>